<organism evidence="4 5">
    <name type="scientific">Beauveria bassiana D1-5</name>
    <dbReference type="NCBI Taxonomy" id="1245745"/>
    <lineage>
        <taxon>Eukaryota</taxon>
        <taxon>Fungi</taxon>
        <taxon>Dikarya</taxon>
        <taxon>Ascomycota</taxon>
        <taxon>Pezizomycotina</taxon>
        <taxon>Sordariomycetes</taxon>
        <taxon>Hypocreomycetidae</taxon>
        <taxon>Hypocreales</taxon>
        <taxon>Cordycipitaceae</taxon>
        <taxon>Beauveria</taxon>
    </lineage>
</organism>
<dbReference type="EC" id="2.7.1.82" evidence="3"/>
<dbReference type="STRING" id="1245745.A0A0A2V5G1"/>
<evidence type="ECO:0000313" key="5">
    <source>
        <dbReference type="Proteomes" id="UP000030106"/>
    </source>
</evidence>
<comment type="pathway">
    <text evidence="1">Phospholipid metabolism; phosphatidylethanolamine biosynthesis; phosphatidylethanolamine from ethanolamine: step 1/3.</text>
</comment>
<dbReference type="GO" id="GO:0006646">
    <property type="term" value="P:phosphatidylethanolamine biosynthetic process"/>
    <property type="evidence" value="ECO:0007669"/>
    <property type="project" value="TreeGrafter"/>
</dbReference>
<dbReference type="PANTHER" id="PTHR22603:SF66">
    <property type="entry name" value="ETHANOLAMINE KINASE"/>
    <property type="match status" value="1"/>
</dbReference>
<dbReference type="OrthoDB" id="10267235at2759"/>
<accession>A0A0A2V5G1</accession>
<dbReference type="EMBL" id="ANFO01001290">
    <property type="protein sequence ID" value="KGQ03056.1"/>
    <property type="molecule type" value="Genomic_DNA"/>
</dbReference>
<dbReference type="HOGENOM" id="CLU_012712_1_1_1"/>
<keyword evidence="4" id="KW-0808">Transferase</keyword>
<dbReference type="Gene3D" id="3.90.1200.10">
    <property type="match status" value="1"/>
</dbReference>
<evidence type="ECO:0000256" key="1">
    <source>
        <dbReference type="ARBA" id="ARBA00037883"/>
    </source>
</evidence>
<keyword evidence="4" id="KW-0418">Kinase</keyword>
<evidence type="ECO:0000256" key="2">
    <source>
        <dbReference type="ARBA" id="ARBA00038211"/>
    </source>
</evidence>
<proteinExistence type="inferred from homology"/>
<sequence length="404" mass="45330">MAPAAVSPSPGHMRFIPFTYDPADSHASALKLIHAIAPHWANDDHVEFVRFTDGITNTLLKAVNRRPGLSPAEIDREAILLRAYGNGTDILIDREREAANHELLMKYNLAPALLARFANGMLYRFIPGSVAQPKDLPDRILSKAIARRLAQWHATVPCLPDIRNPATSIELTGNSNKAKIANVAPGKPTPNLWSTIQKWILALPVDTDAERERQSKLQKELQLLVQQLSQRPGFGQNGLVFAHCDLLSANVIMHNDDNKPFSVSFIDYEYGTPSPAAFDIANHFAEWAGYDCDYAAIPKRSQRLAFVREYIETYAQLSGAGEDFKIERETVKMMRDVDDFRGVPGFYWGIWSSIQATISKIDFDYASYAELRLGEYWACKYEQDGSRRASGKAMPLREMAWASE</sequence>
<dbReference type="Pfam" id="PF01633">
    <property type="entry name" value="Choline_kinase"/>
    <property type="match status" value="1"/>
</dbReference>
<dbReference type="GO" id="GO:0005737">
    <property type="term" value="C:cytoplasm"/>
    <property type="evidence" value="ECO:0007669"/>
    <property type="project" value="TreeGrafter"/>
</dbReference>
<dbReference type="eggNOG" id="KOG4720">
    <property type="taxonomic scope" value="Eukaryota"/>
</dbReference>
<reference evidence="4 5" key="1">
    <citation type="submission" date="2012-10" db="EMBL/GenBank/DDBJ databases">
        <title>Genome sequencing and analysis of entomopathogenic fungi Beauveria bassiana D1-5.</title>
        <authorList>
            <person name="Li Q."/>
            <person name="Wang L."/>
            <person name="Zhang Z."/>
            <person name="Wang Q."/>
            <person name="Ren J."/>
            <person name="Wang M."/>
            <person name="Xu W."/>
            <person name="Wang J."/>
            <person name="Lu Y."/>
            <person name="Du Q."/>
            <person name="Sun Z."/>
        </authorList>
    </citation>
    <scope>NUCLEOTIDE SEQUENCE [LARGE SCALE GENOMIC DNA]</scope>
    <source>
        <strain evidence="4 5">D1-5</strain>
    </source>
</reference>
<dbReference type="SUPFAM" id="SSF56112">
    <property type="entry name" value="Protein kinase-like (PK-like)"/>
    <property type="match status" value="1"/>
</dbReference>
<gene>
    <name evidence="4" type="ORF">BBAD15_g11726</name>
</gene>
<dbReference type="GO" id="GO:0004305">
    <property type="term" value="F:ethanolamine kinase activity"/>
    <property type="evidence" value="ECO:0007669"/>
    <property type="project" value="UniProtKB-EC"/>
</dbReference>
<dbReference type="CDD" id="cd05157">
    <property type="entry name" value="ETNK_euk"/>
    <property type="match status" value="1"/>
</dbReference>
<comment type="similarity">
    <text evidence="2">Belongs to the choline/ethanolamine kinase family.</text>
</comment>
<evidence type="ECO:0000313" key="4">
    <source>
        <dbReference type="EMBL" id="KGQ03056.1"/>
    </source>
</evidence>
<dbReference type="AlphaFoldDB" id="A0A0A2V5G1"/>
<dbReference type="PANTHER" id="PTHR22603">
    <property type="entry name" value="CHOLINE/ETHANOALAMINE KINASE"/>
    <property type="match status" value="1"/>
</dbReference>
<name>A0A0A2V5G1_BEABA</name>
<dbReference type="InterPro" id="IPR011009">
    <property type="entry name" value="Kinase-like_dom_sf"/>
</dbReference>
<dbReference type="Proteomes" id="UP000030106">
    <property type="component" value="Unassembled WGS sequence"/>
</dbReference>
<protein>
    <recommendedName>
        <fullName evidence="3">ethanolamine kinase</fullName>
        <ecNumber evidence="3">2.7.1.82</ecNumber>
    </recommendedName>
</protein>
<evidence type="ECO:0000256" key="3">
    <source>
        <dbReference type="ARBA" id="ARBA00038874"/>
    </source>
</evidence>
<comment type="caution">
    <text evidence="4">The sequence shown here is derived from an EMBL/GenBank/DDBJ whole genome shotgun (WGS) entry which is preliminary data.</text>
</comment>